<dbReference type="InterPro" id="IPR036388">
    <property type="entry name" value="WH-like_DNA-bd_sf"/>
</dbReference>
<name>A0ABX6B5P7_9ACTN</name>
<keyword evidence="2" id="KW-0902">Two-component regulatory system</keyword>
<dbReference type="EMBL" id="CP023697">
    <property type="protein sequence ID" value="QEV09117.1"/>
    <property type="molecule type" value="Genomic_DNA"/>
</dbReference>
<gene>
    <name evidence="8" type="ORF">CP972_29000</name>
</gene>
<organism evidence="8 9">
    <name type="scientific">Streptomyces prasinus</name>
    <dbReference type="NCBI Taxonomy" id="67345"/>
    <lineage>
        <taxon>Bacteria</taxon>
        <taxon>Bacillati</taxon>
        <taxon>Actinomycetota</taxon>
        <taxon>Actinomycetes</taxon>
        <taxon>Kitasatosporales</taxon>
        <taxon>Streptomycetaceae</taxon>
        <taxon>Streptomyces</taxon>
    </lineage>
</organism>
<dbReference type="SUPFAM" id="SSF48452">
    <property type="entry name" value="TPR-like"/>
    <property type="match status" value="1"/>
</dbReference>
<dbReference type="InterPro" id="IPR001867">
    <property type="entry name" value="OmpR/PhoB-type_DNA-bd"/>
</dbReference>
<dbReference type="CDD" id="cd15831">
    <property type="entry name" value="BTAD"/>
    <property type="match status" value="1"/>
</dbReference>
<comment type="similarity">
    <text evidence="1">Belongs to the AfsR/DnrI/RedD regulatory family.</text>
</comment>
<evidence type="ECO:0000313" key="8">
    <source>
        <dbReference type="EMBL" id="QEV09117.1"/>
    </source>
</evidence>
<dbReference type="Proteomes" id="UP000326041">
    <property type="component" value="Chromosome"/>
</dbReference>
<dbReference type="SUPFAM" id="SSF46894">
    <property type="entry name" value="C-terminal effector domain of the bipartite response regulators"/>
    <property type="match status" value="1"/>
</dbReference>
<evidence type="ECO:0000256" key="6">
    <source>
        <dbReference type="PROSITE-ProRule" id="PRU01091"/>
    </source>
</evidence>
<feature type="DNA-binding region" description="OmpR/PhoB-type" evidence="6">
    <location>
        <begin position="1"/>
        <end position="101"/>
    </location>
</feature>
<reference evidence="8 9" key="1">
    <citation type="submission" date="2017-09" db="EMBL/GenBank/DDBJ databases">
        <authorList>
            <person name="Lee N."/>
            <person name="Cho B.-K."/>
        </authorList>
    </citation>
    <scope>NUCLEOTIDE SEQUENCE [LARGE SCALE GENOMIC DNA]</scope>
    <source>
        <strain evidence="8 9">ATCC 13879</strain>
    </source>
</reference>
<keyword evidence="4 6" id="KW-0238">DNA-binding</keyword>
<dbReference type="PANTHER" id="PTHR35807:SF1">
    <property type="entry name" value="TRANSCRIPTIONAL REGULATOR REDD"/>
    <property type="match status" value="1"/>
</dbReference>
<evidence type="ECO:0000256" key="1">
    <source>
        <dbReference type="ARBA" id="ARBA00005820"/>
    </source>
</evidence>
<dbReference type="SMART" id="SM00862">
    <property type="entry name" value="Trans_reg_C"/>
    <property type="match status" value="1"/>
</dbReference>
<dbReference type="RefSeq" id="WP_055607743.1">
    <property type="nucleotide sequence ID" value="NZ_CP023697.1"/>
</dbReference>
<dbReference type="PANTHER" id="PTHR35807">
    <property type="entry name" value="TRANSCRIPTIONAL REGULATOR REDD-RELATED"/>
    <property type="match status" value="1"/>
</dbReference>
<dbReference type="GeneID" id="95538519"/>
<evidence type="ECO:0000256" key="3">
    <source>
        <dbReference type="ARBA" id="ARBA00023015"/>
    </source>
</evidence>
<evidence type="ECO:0000259" key="7">
    <source>
        <dbReference type="PROSITE" id="PS51755"/>
    </source>
</evidence>
<dbReference type="InterPro" id="IPR011990">
    <property type="entry name" value="TPR-like_helical_dom_sf"/>
</dbReference>
<dbReference type="SMART" id="SM01043">
    <property type="entry name" value="BTAD"/>
    <property type="match status" value="1"/>
</dbReference>
<evidence type="ECO:0000313" key="9">
    <source>
        <dbReference type="Proteomes" id="UP000326041"/>
    </source>
</evidence>
<protein>
    <recommendedName>
        <fullName evidence="7">OmpR/PhoB-type domain-containing protein</fullName>
    </recommendedName>
</protein>
<sequence>MMRIRILGPLSIHHGTVEMTPTAQKPRTLLALLLLHHGQVVPVSDMMDELWKGVPPKNARAALQIYVFHLRKALARGTGVPSAEVARTMLRTVQNGYRLAVEPAHFDLEIHHRLRRAGGSAMAAGDLRSAAMYFREALNLWHGPVMSDVEPGTRIRAEAAALEQSRMTMLDYRIELDLKLGLHRQILSELAVLTSQNRFHENVHAQYMIALYRSGYRIRALELFHKLRRDLLDEFGLEPSAKLKEFHQSVLTLDPALDDAEVVAPPPRPAADLPEIPALASSF</sequence>
<accession>A0ABX6B5P7</accession>
<evidence type="ECO:0000256" key="4">
    <source>
        <dbReference type="ARBA" id="ARBA00023125"/>
    </source>
</evidence>
<dbReference type="Pfam" id="PF00486">
    <property type="entry name" value="Trans_reg_C"/>
    <property type="match status" value="1"/>
</dbReference>
<evidence type="ECO:0000256" key="5">
    <source>
        <dbReference type="ARBA" id="ARBA00023163"/>
    </source>
</evidence>
<dbReference type="InterPro" id="IPR051677">
    <property type="entry name" value="AfsR-DnrI-RedD_regulator"/>
</dbReference>
<dbReference type="InterPro" id="IPR005158">
    <property type="entry name" value="BTAD"/>
</dbReference>
<dbReference type="Gene3D" id="1.25.40.10">
    <property type="entry name" value="Tetratricopeptide repeat domain"/>
    <property type="match status" value="1"/>
</dbReference>
<dbReference type="Pfam" id="PF03704">
    <property type="entry name" value="BTAD"/>
    <property type="match status" value="1"/>
</dbReference>
<dbReference type="Gene3D" id="1.10.10.10">
    <property type="entry name" value="Winged helix-like DNA-binding domain superfamily/Winged helix DNA-binding domain"/>
    <property type="match status" value="1"/>
</dbReference>
<keyword evidence="5" id="KW-0804">Transcription</keyword>
<dbReference type="InterPro" id="IPR016032">
    <property type="entry name" value="Sig_transdc_resp-reg_C-effctor"/>
</dbReference>
<keyword evidence="9" id="KW-1185">Reference proteome</keyword>
<evidence type="ECO:0000256" key="2">
    <source>
        <dbReference type="ARBA" id="ARBA00023012"/>
    </source>
</evidence>
<keyword evidence="3" id="KW-0805">Transcription regulation</keyword>
<dbReference type="PROSITE" id="PS51755">
    <property type="entry name" value="OMPR_PHOB"/>
    <property type="match status" value="1"/>
</dbReference>
<feature type="domain" description="OmpR/PhoB-type" evidence="7">
    <location>
        <begin position="1"/>
        <end position="101"/>
    </location>
</feature>
<proteinExistence type="inferred from homology"/>